<dbReference type="PANTHER" id="PTHR43135:SF3">
    <property type="entry name" value="ALPHA-D-RIBOSE 1-METHYLPHOSPHONATE 5-TRIPHOSPHATE DIPHOSPHATASE"/>
    <property type="match status" value="1"/>
</dbReference>
<dbReference type="RefSeq" id="WP_170147299.1">
    <property type="nucleotide sequence ID" value="NZ_JAHBRY010000001.1"/>
</dbReference>
<feature type="domain" description="Amidohydrolase-related" evidence="1">
    <location>
        <begin position="55"/>
        <end position="402"/>
    </location>
</feature>
<evidence type="ECO:0000259" key="1">
    <source>
        <dbReference type="Pfam" id="PF01979"/>
    </source>
</evidence>
<dbReference type="InterPro" id="IPR051781">
    <property type="entry name" value="Metallo-dep_Hydrolase"/>
</dbReference>
<dbReference type="Proteomes" id="UP000248021">
    <property type="component" value="Unassembled WGS sequence"/>
</dbReference>
<evidence type="ECO:0000313" key="3">
    <source>
        <dbReference type="Proteomes" id="UP000248021"/>
    </source>
</evidence>
<protein>
    <submittedName>
        <fullName evidence="2">Imidazolonepropionase-like amidohydrolase</fullName>
    </submittedName>
</protein>
<keyword evidence="2" id="KW-0378">Hydrolase</keyword>
<dbReference type="InterPro" id="IPR006680">
    <property type="entry name" value="Amidohydro-rel"/>
</dbReference>
<dbReference type="PANTHER" id="PTHR43135">
    <property type="entry name" value="ALPHA-D-RIBOSE 1-METHYLPHOSPHONATE 5-TRIPHOSPHATE DIPHOSPHATASE"/>
    <property type="match status" value="1"/>
</dbReference>
<reference evidence="2 3" key="1">
    <citation type="submission" date="2018-05" db="EMBL/GenBank/DDBJ databases">
        <title>Genomic Encyclopedia of Type Strains, Phase IV (KMG-IV): sequencing the most valuable type-strain genomes for metagenomic binning, comparative biology and taxonomic classification.</title>
        <authorList>
            <person name="Goeker M."/>
        </authorList>
    </citation>
    <scope>NUCLEOTIDE SEQUENCE [LARGE SCALE GENOMIC DNA]</scope>
    <source>
        <strain evidence="2 3">DSM 6462</strain>
    </source>
</reference>
<dbReference type="Pfam" id="PF01979">
    <property type="entry name" value="Amidohydro_1"/>
    <property type="match status" value="1"/>
</dbReference>
<sequence length="418" mass="45309">MTDSLWIRADHLWNDSDGRFTPGLLRIEGGVITARAEAPAAPPAGARVIDMGERYVLPGLINTHVHLEFSASPAPLDDFYAENDEERLMRAMGNAHRMLLSGVTTIRDCGSSWSMLALARRPDLAPVPLPTILCSGPPITVHAGHLHFMHGIVETDDDILRHIDRLEREGGRSVKVMASGGSMTPGSDPVETIFAQETLNLIAEEARRRALPSVSHVLSTESIRRSALARIDSLEHCAFYERDADGMIVRRYDPNIAAVVRDSGSAMMANLSTATRALDAVRARGAATPQEAHALRQFDVMVENFGKFVALGVPMVCGNDAGVRETPFEDTWMEMAWLIRGGLSAAQTIRAATSQAAKTLLIDQSVGKLEVSLAADLIALRKDPLEDREAFREVDFVMKAGAVIVDRLGPGSSTPADC</sequence>
<dbReference type="EMBL" id="QJJK01000007">
    <property type="protein sequence ID" value="PXW57225.1"/>
    <property type="molecule type" value="Genomic_DNA"/>
</dbReference>
<comment type="caution">
    <text evidence="2">The sequence shown here is derived from an EMBL/GenBank/DDBJ whole genome shotgun (WGS) entry which is preliminary data.</text>
</comment>
<name>A0A2V3U3C4_9HYPH</name>
<accession>A0A2V3U3C4</accession>
<dbReference type="SUPFAM" id="SSF51556">
    <property type="entry name" value="Metallo-dependent hydrolases"/>
    <property type="match status" value="1"/>
</dbReference>
<gene>
    <name evidence="2" type="ORF">C7450_107265</name>
</gene>
<keyword evidence="3" id="KW-1185">Reference proteome</keyword>
<evidence type="ECO:0000313" key="2">
    <source>
        <dbReference type="EMBL" id="PXW57225.1"/>
    </source>
</evidence>
<dbReference type="AlphaFoldDB" id="A0A2V3U3C4"/>
<organism evidence="2 3">
    <name type="scientific">Chelatococcus asaccharovorans</name>
    <dbReference type="NCBI Taxonomy" id="28210"/>
    <lineage>
        <taxon>Bacteria</taxon>
        <taxon>Pseudomonadati</taxon>
        <taxon>Pseudomonadota</taxon>
        <taxon>Alphaproteobacteria</taxon>
        <taxon>Hyphomicrobiales</taxon>
        <taxon>Chelatococcaceae</taxon>
        <taxon>Chelatococcus</taxon>
    </lineage>
</organism>
<dbReference type="InterPro" id="IPR011059">
    <property type="entry name" value="Metal-dep_hydrolase_composite"/>
</dbReference>
<proteinExistence type="predicted"/>
<dbReference type="Gene3D" id="3.20.20.140">
    <property type="entry name" value="Metal-dependent hydrolases"/>
    <property type="match status" value="1"/>
</dbReference>
<dbReference type="InterPro" id="IPR032466">
    <property type="entry name" value="Metal_Hydrolase"/>
</dbReference>
<dbReference type="Gene3D" id="2.30.40.10">
    <property type="entry name" value="Urease, subunit C, domain 1"/>
    <property type="match status" value="1"/>
</dbReference>
<dbReference type="SUPFAM" id="SSF51338">
    <property type="entry name" value="Composite domain of metallo-dependent hydrolases"/>
    <property type="match status" value="1"/>
</dbReference>
<dbReference type="GO" id="GO:0016810">
    <property type="term" value="F:hydrolase activity, acting on carbon-nitrogen (but not peptide) bonds"/>
    <property type="evidence" value="ECO:0007669"/>
    <property type="project" value="InterPro"/>
</dbReference>